<name>A0ACC2GUM8_DALPE</name>
<sequence length="110" mass="11464">MTLHSDSLSVQKQNKQSVTSPSPQQPEIPAGAGSKQTTTRRTQTGSAKLLHMQLLPSVLSSPVRVALLPSISPFDFSLACLSGLSSGIHQDPGKASSAGRVLLSKAQTPC</sequence>
<organism evidence="1 2">
    <name type="scientific">Dallia pectoralis</name>
    <name type="common">Alaska blackfish</name>
    <dbReference type="NCBI Taxonomy" id="75939"/>
    <lineage>
        <taxon>Eukaryota</taxon>
        <taxon>Metazoa</taxon>
        <taxon>Chordata</taxon>
        <taxon>Craniata</taxon>
        <taxon>Vertebrata</taxon>
        <taxon>Euteleostomi</taxon>
        <taxon>Actinopterygii</taxon>
        <taxon>Neopterygii</taxon>
        <taxon>Teleostei</taxon>
        <taxon>Protacanthopterygii</taxon>
        <taxon>Esociformes</taxon>
        <taxon>Umbridae</taxon>
        <taxon>Dallia</taxon>
    </lineage>
</organism>
<proteinExistence type="predicted"/>
<dbReference type="EMBL" id="CM055736">
    <property type="protein sequence ID" value="KAJ8007120.1"/>
    <property type="molecule type" value="Genomic_DNA"/>
</dbReference>
<dbReference type="Proteomes" id="UP001157502">
    <property type="component" value="Chromosome 9"/>
</dbReference>
<evidence type="ECO:0000313" key="2">
    <source>
        <dbReference type="Proteomes" id="UP001157502"/>
    </source>
</evidence>
<accession>A0ACC2GUM8</accession>
<keyword evidence="2" id="KW-1185">Reference proteome</keyword>
<reference evidence="1" key="1">
    <citation type="submission" date="2021-05" db="EMBL/GenBank/DDBJ databases">
        <authorList>
            <person name="Pan Q."/>
            <person name="Jouanno E."/>
            <person name="Zahm M."/>
            <person name="Klopp C."/>
            <person name="Cabau C."/>
            <person name="Louis A."/>
            <person name="Berthelot C."/>
            <person name="Parey E."/>
            <person name="Roest Crollius H."/>
            <person name="Montfort J."/>
            <person name="Robinson-Rechavi M."/>
            <person name="Bouchez O."/>
            <person name="Lampietro C."/>
            <person name="Lopez Roques C."/>
            <person name="Donnadieu C."/>
            <person name="Postlethwait J."/>
            <person name="Bobe J."/>
            <person name="Dillon D."/>
            <person name="Chandos A."/>
            <person name="von Hippel F."/>
            <person name="Guiguen Y."/>
        </authorList>
    </citation>
    <scope>NUCLEOTIDE SEQUENCE</scope>
    <source>
        <strain evidence="1">YG-Jan2019</strain>
    </source>
</reference>
<comment type="caution">
    <text evidence="1">The sequence shown here is derived from an EMBL/GenBank/DDBJ whole genome shotgun (WGS) entry which is preliminary data.</text>
</comment>
<gene>
    <name evidence="1" type="ORF">DPEC_G00114260</name>
</gene>
<protein>
    <submittedName>
        <fullName evidence="1">Uncharacterized protein</fullName>
    </submittedName>
</protein>
<evidence type="ECO:0000313" key="1">
    <source>
        <dbReference type="EMBL" id="KAJ8007120.1"/>
    </source>
</evidence>